<dbReference type="PANTHER" id="PTHR38690:SF1">
    <property type="entry name" value="PROTEASE"/>
    <property type="match status" value="1"/>
</dbReference>
<dbReference type="InterPro" id="IPR025263">
    <property type="entry name" value="YhdP_central"/>
</dbReference>
<reference evidence="2 3" key="1">
    <citation type="submission" date="2018-10" db="EMBL/GenBank/DDBJ databases">
        <title>Genomic Encyclopedia of Type Strains, Phase IV (KMG-IV): sequencing the most valuable type-strain genomes for metagenomic binning, comparative biology and taxonomic classification.</title>
        <authorList>
            <person name="Goeker M."/>
        </authorList>
    </citation>
    <scope>NUCLEOTIDE SEQUENCE [LARGE SCALE GENOMIC DNA]</scope>
    <source>
        <strain evidence="2 3">DSM 25080</strain>
    </source>
</reference>
<dbReference type="Proteomes" id="UP000267187">
    <property type="component" value="Unassembled WGS sequence"/>
</dbReference>
<keyword evidence="3" id="KW-1185">Reference proteome</keyword>
<dbReference type="RefSeq" id="WP_121877208.1">
    <property type="nucleotide sequence ID" value="NZ_REFJ01000004.1"/>
</dbReference>
<comment type="caution">
    <text evidence="2">The sequence shown here is derived from an EMBL/GenBank/DDBJ whole genome shotgun (WGS) entry which is preliminary data.</text>
</comment>
<dbReference type="EMBL" id="REFJ01000004">
    <property type="protein sequence ID" value="RMA79452.1"/>
    <property type="molecule type" value="Genomic_DNA"/>
</dbReference>
<evidence type="ECO:0000313" key="3">
    <source>
        <dbReference type="Proteomes" id="UP000267187"/>
    </source>
</evidence>
<evidence type="ECO:0000259" key="1">
    <source>
        <dbReference type="Pfam" id="PF13116"/>
    </source>
</evidence>
<name>A0A3M0AK63_9GAMM</name>
<accession>A0A3M0AK63</accession>
<dbReference type="InterPro" id="IPR011836">
    <property type="entry name" value="YhdP"/>
</dbReference>
<sequence length="1282" mass="140299">MTKRIVPFLITAFWWTLLSLLVICAIVISLARELTPNAAKYRAEFDGYLSAITGLQVQSDSLSADWPGLAPEIEIRGVQVVDRDGNIIATFERLFLQIDLLSSLWNGALTTRSGEISGLDFSLQQRTDGLWFSADSGGSTEGADVKQFLNSLFRAKSLTLRDSTIRLITRNNVELPLVIAVADIQAHRTGNTIEAELLVGRLARQVSFLADFEGLPWSPKFDGEAYLDIRNQVIDDDVKALALESRIFSGELNLTEDLAIGGQLWVDWDSIDQVRAQGEMSFSYIPLPASWEQFSLHTVRADLAMQWDGQRVSRLLVENAAFHLNEDAYTLPAILVEGELTGPGAFIQVDIPRVNLADTAKAIARLPSSKLTEVFATLNPTGTLRDVSVKLPFASLMDTAFSAELDVVNVEAWGGAPAVTNLSGSLVATALSGYVDIRATNFTMAFPTIYDAAFETDQASGRVFWQVDTSIDRVQVGASDLQMLGPMGVMSGAFYLDGLTKPVENVTSKLTLQIGLDHSQVVWHERLVPFIVSPGLRDWLDSALVAGDIAEADFVMLAELGNDCSSCNVVQLKVDAQNATLNYLDGWPAINGVNGRVILDNSVVTADIQPLSYLGGNLVVEKVYLEPNHRGVMALEVDVLTAGESGEIIGAFQQTPVWDNIAGTLGSWQFTGGVDAEVSIRSELSPGATPEILIDAELNGVDLRIDDVGLSIADLTGRVESDLYSLESTDLQGFFYSDPLALTLSGNLDNLSLGFNTSATINELADWVGQPLDLFGVGTTDFNGSFSLRKELPPRVIVESKLVGVAVDLPDRWSKTAAEETPFRVTIPFYENGYTVQIDYRDDFRSKMEIAGGSLRQLIISLGKLDSELHEPRADIWLSAELDYLDPNRFLDWFGRKQTNFGGGGESVSGLTIGAAARTNQLRLADDILLTEVEGIASRESMAWQFDASANEFSGGVRIADGDQPWELNLDYLKLPAINTSGGGAQGGRQQAISPMMLHRLPELNARVDDLSVDGQDYGRWEFNTRRLDDGFRLQDISGEYGGLTVEPSASGPLWIEWRERQEGNSTAMNLRMETANFAQLREEMDWAIPIAAEQSELTLRSSWFGNPFDFELLTAAADVEFSLTRGKLETTSASTDAMRLFNLFNFNTWARRLQLDFSDLEKGGISFDELSGRFILDVGHLSVVTPVELDSPSSRFVMTGTADLNENTVDSRLNVTLPVGNNVAWITAIAVSLPAAAGVFLAGQLFEEQMDQLSTLSYKVSGSIDEPDVSFERFFGKNEEK</sequence>
<organism evidence="2 3">
    <name type="scientific">Umboniibacter marinipuniceus</name>
    <dbReference type="NCBI Taxonomy" id="569599"/>
    <lineage>
        <taxon>Bacteria</taxon>
        <taxon>Pseudomonadati</taxon>
        <taxon>Pseudomonadota</taxon>
        <taxon>Gammaproteobacteria</taxon>
        <taxon>Cellvibrionales</taxon>
        <taxon>Cellvibrionaceae</taxon>
        <taxon>Umboniibacter</taxon>
    </lineage>
</organism>
<dbReference type="OrthoDB" id="9762238at2"/>
<feature type="domain" description="YhdP central" evidence="1">
    <location>
        <begin position="8"/>
        <end position="1270"/>
    </location>
</feature>
<dbReference type="Pfam" id="PF13116">
    <property type="entry name" value="YhdP"/>
    <property type="match status" value="1"/>
</dbReference>
<gene>
    <name evidence="2" type="ORF">DFR27_1893</name>
</gene>
<protein>
    <submittedName>
        <fullName evidence="2">Uncharacterized protein (TIGR02099 family)</fullName>
    </submittedName>
</protein>
<evidence type="ECO:0000313" key="2">
    <source>
        <dbReference type="EMBL" id="RMA79452.1"/>
    </source>
</evidence>
<dbReference type="PANTHER" id="PTHR38690">
    <property type="entry name" value="PROTEASE-RELATED"/>
    <property type="match status" value="1"/>
</dbReference>
<proteinExistence type="predicted"/>